<accession>A0ABU0B6B4</accession>
<dbReference type="Proteomes" id="UP001224682">
    <property type="component" value="Unassembled WGS sequence"/>
</dbReference>
<evidence type="ECO:0000313" key="1">
    <source>
        <dbReference type="EMBL" id="MDQ0301366.1"/>
    </source>
</evidence>
<comment type="caution">
    <text evidence="1">The sequence shown here is derived from an EMBL/GenBank/DDBJ whole genome shotgun (WGS) entry which is preliminary data.</text>
</comment>
<proteinExistence type="predicted"/>
<gene>
    <name evidence="1" type="ORF">J2S75_000377</name>
</gene>
<dbReference type="InterPro" id="IPR004195">
    <property type="entry name" value="Head_decoration_D"/>
</dbReference>
<dbReference type="Pfam" id="PF02924">
    <property type="entry name" value="HDPD"/>
    <property type="match status" value="1"/>
</dbReference>
<name>A0ABU0B6B4_9HYPH</name>
<evidence type="ECO:0008006" key="3">
    <source>
        <dbReference type="Google" id="ProtNLM"/>
    </source>
</evidence>
<dbReference type="Gene3D" id="2.40.300.10">
    <property type="entry name" value="Head decoration protein D"/>
    <property type="match status" value="1"/>
</dbReference>
<protein>
    <recommendedName>
        <fullName evidence="3">Head decoration protein</fullName>
    </recommendedName>
</protein>
<evidence type="ECO:0000313" key="2">
    <source>
        <dbReference type="Proteomes" id="UP001224682"/>
    </source>
</evidence>
<dbReference type="EMBL" id="JAUSUI010000001">
    <property type="protein sequence ID" value="MDQ0301366.1"/>
    <property type="molecule type" value="Genomic_DNA"/>
</dbReference>
<keyword evidence="2" id="KW-1185">Reference proteome</keyword>
<organism evidence="1 2">
    <name type="scientific">Ancylobacter polymorphus</name>
    <dbReference type="NCBI Taxonomy" id="223390"/>
    <lineage>
        <taxon>Bacteria</taxon>
        <taxon>Pseudomonadati</taxon>
        <taxon>Pseudomonadota</taxon>
        <taxon>Alphaproteobacteria</taxon>
        <taxon>Hyphomicrobiales</taxon>
        <taxon>Xanthobacteraceae</taxon>
        <taxon>Ancylobacter</taxon>
    </lineage>
</organism>
<dbReference type="RefSeq" id="WP_307017656.1">
    <property type="nucleotide sequence ID" value="NZ_JAUSUI010000001.1"/>
</dbReference>
<reference evidence="1 2" key="1">
    <citation type="submission" date="2023-07" db="EMBL/GenBank/DDBJ databases">
        <title>Genomic Encyclopedia of Type Strains, Phase IV (KMG-IV): sequencing the most valuable type-strain genomes for metagenomic binning, comparative biology and taxonomic classification.</title>
        <authorList>
            <person name="Goeker M."/>
        </authorList>
    </citation>
    <scope>NUCLEOTIDE SEQUENCE [LARGE SCALE GENOMIC DNA]</scope>
    <source>
        <strain evidence="1 2">DSM 2457</strain>
    </source>
</reference>
<sequence>MPVLTEGPRPGEFVMSEANWHRSRDTIVIASGSGKVAPGTVLGKVTASGKYVPSPATGSDGSQTGVALPIHGVDATSADVRVAAITRDAEVNGKCLAYEATVNDDTKKTAKATQLAAAGIIVRN</sequence>